<dbReference type="SUPFAM" id="SSF55103">
    <property type="entry name" value="FAD-linked oxidases, C-terminal domain"/>
    <property type="match status" value="1"/>
</dbReference>
<dbReference type="GO" id="GO:0071949">
    <property type="term" value="F:FAD binding"/>
    <property type="evidence" value="ECO:0007669"/>
    <property type="project" value="InterPro"/>
</dbReference>
<organism evidence="4 5">
    <name type="scientific">Leptolyngbya boryana NIES-2135</name>
    <dbReference type="NCBI Taxonomy" id="1973484"/>
    <lineage>
        <taxon>Bacteria</taxon>
        <taxon>Bacillati</taxon>
        <taxon>Cyanobacteriota</taxon>
        <taxon>Cyanophyceae</taxon>
        <taxon>Leptolyngbyales</taxon>
        <taxon>Leptolyngbyaceae</taxon>
        <taxon>Leptolyngbya group</taxon>
        <taxon>Leptolyngbya</taxon>
    </lineage>
</organism>
<accession>A0A1Z4JQ03</accession>
<evidence type="ECO:0000256" key="2">
    <source>
        <dbReference type="ARBA" id="ARBA00022827"/>
    </source>
</evidence>
<evidence type="ECO:0000256" key="1">
    <source>
        <dbReference type="ARBA" id="ARBA00022630"/>
    </source>
</evidence>
<gene>
    <name evidence="4" type="ORF">NIES2135_56640</name>
</gene>
<sequence length="421" mass="45465">MQAVLQTLGSISEIRSWQDLTECQQTQLSRSLVHPDRIYWVSPATIEELGAIVACAYQHQWRILPCGHATKLHWGGVIDEVTLVVSTEKLDRLVEHAEGDLTVTTEVGISFAQLQAIVGKVGQFCAIDPQFRDRATLGGIIATADTGSLRHRYNSVRDMLLGITFVRYDGEIVKAGGRVVKNVAGYDLMKLLTGSYGTLGILAQATLRVYPIPANTRSILVYGDSDSLAQAAQTLLSSALTPTSVDLLSHSLTEKSAVGLLVRFQSIPESVNLQIERLTEVATALGLSVSDADLWQTFHDHMDVSDQRNTIVCKIGVRPSSAVTVLDQLASILPAAEVVIHAGSGIGQLSVTDARSTQILQARSICAASGGYLSVLQGSIAFKQQLDVWGYSGNALNVMQRVKAQFDPQTLFSPHRFVGGI</sequence>
<dbReference type="PANTHER" id="PTHR11748:SF103">
    <property type="entry name" value="GLYCOLATE OXIDASE SUBUNIT GLCE"/>
    <property type="match status" value="1"/>
</dbReference>
<dbReference type="InterPro" id="IPR016164">
    <property type="entry name" value="FAD-linked_Oxase-like_C"/>
</dbReference>
<dbReference type="InterPro" id="IPR006094">
    <property type="entry name" value="Oxid_FAD_bind_N"/>
</dbReference>
<dbReference type="PANTHER" id="PTHR11748">
    <property type="entry name" value="D-LACTATE DEHYDROGENASE"/>
    <property type="match status" value="1"/>
</dbReference>
<name>A0A1Z4JQ03_LEPBY</name>
<proteinExistence type="predicted"/>
<dbReference type="Pfam" id="PF01565">
    <property type="entry name" value="FAD_binding_4"/>
    <property type="match status" value="1"/>
</dbReference>
<keyword evidence="5" id="KW-1185">Reference proteome</keyword>
<dbReference type="AlphaFoldDB" id="A0A1Z4JQ03"/>
<dbReference type="Gene3D" id="3.30.465.10">
    <property type="match status" value="1"/>
</dbReference>
<evidence type="ECO:0000313" key="5">
    <source>
        <dbReference type="Proteomes" id="UP000217895"/>
    </source>
</evidence>
<evidence type="ECO:0000259" key="3">
    <source>
        <dbReference type="PROSITE" id="PS51387"/>
    </source>
</evidence>
<reference evidence="4 5" key="1">
    <citation type="submission" date="2017-06" db="EMBL/GenBank/DDBJ databases">
        <title>Genome sequencing of cyanobaciteial culture collection at National Institute for Environmental Studies (NIES).</title>
        <authorList>
            <person name="Hirose Y."/>
            <person name="Shimura Y."/>
            <person name="Fujisawa T."/>
            <person name="Nakamura Y."/>
            <person name="Kawachi M."/>
        </authorList>
    </citation>
    <scope>NUCLEOTIDE SEQUENCE [LARGE SCALE GENOMIC DNA]</scope>
    <source>
        <strain evidence="4 5">NIES-2135</strain>
    </source>
</reference>
<keyword evidence="2" id="KW-0274">FAD</keyword>
<dbReference type="PROSITE" id="PS51387">
    <property type="entry name" value="FAD_PCMH"/>
    <property type="match status" value="1"/>
</dbReference>
<keyword evidence="1" id="KW-0285">Flavoprotein</keyword>
<dbReference type="GO" id="GO:0003824">
    <property type="term" value="F:catalytic activity"/>
    <property type="evidence" value="ECO:0007669"/>
    <property type="project" value="InterPro"/>
</dbReference>
<dbReference type="SUPFAM" id="SSF56176">
    <property type="entry name" value="FAD-binding/transporter-associated domain-like"/>
    <property type="match status" value="1"/>
</dbReference>
<protein>
    <submittedName>
        <fullName evidence="4">FAD linked oxidase domain protein</fullName>
    </submittedName>
</protein>
<dbReference type="InterPro" id="IPR016169">
    <property type="entry name" value="FAD-bd_PCMH_sub2"/>
</dbReference>
<dbReference type="InterPro" id="IPR016166">
    <property type="entry name" value="FAD-bd_PCMH"/>
</dbReference>
<dbReference type="InterPro" id="IPR036318">
    <property type="entry name" value="FAD-bd_PCMH-like_sf"/>
</dbReference>
<feature type="domain" description="FAD-binding PCMH-type" evidence="3">
    <location>
        <begin position="33"/>
        <end position="212"/>
    </location>
</feature>
<dbReference type="EMBL" id="AP018203">
    <property type="protein sequence ID" value="BAY58790.1"/>
    <property type="molecule type" value="Genomic_DNA"/>
</dbReference>
<evidence type="ECO:0000313" key="4">
    <source>
        <dbReference type="EMBL" id="BAY58790.1"/>
    </source>
</evidence>
<dbReference type="Proteomes" id="UP000217895">
    <property type="component" value="Chromosome"/>
</dbReference>